<gene>
    <name evidence="2" type="ORF">TCNE_LOCUS16467</name>
</gene>
<evidence type="ECO:0000313" key="2">
    <source>
        <dbReference type="EMBL" id="VDM47788.1"/>
    </source>
</evidence>
<feature type="compositionally biased region" description="Polar residues" evidence="1">
    <location>
        <begin position="78"/>
        <end position="95"/>
    </location>
</feature>
<organism evidence="3 4">
    <name type="scientific">Toxocara canis</name>
    <name type="common">Canine roundworm</name>
    <dbReference type="NCBI Taxonomy" id="6265"/>
    <lineage>
        <taxon>Eukaryota</taxon>
        <taxon>Metazoa</taxon>
        <taxon>Ecdysozoa</taxon>
        <taxon>Nematoda</taxon>
        <taxon>Chromadorea</taxon>
        <taxon>Rhabditida</taxon>
        <taxon>Spirurina</taxon>
        <taxon>Ascaridomorpha</taxon>
        <taxon>Ascaridoidea</taxon>
        <taxon>Toxocaridae</taxon>
        <taxon>Toxocara</taxon>
    </lineage>
</organism>
<accession>A0A183V6U6</accession>
<dbReference type="Proteomes" id="UP000050794">
    <property type="component" value="Unassembled WGS sequence"/>
</dbReference>
<feature type="compositionally biased region" description="Polar residues" evidence="1">
    <location>
        <begin position="1"/>
        <end position="14"/>
    </location>
</feature>
<evidence type="ECO:0000313" key="4">
    <source>
        <dbReference type="WBParaSite" id="TCNE_0001646701-mRNA-1"/>
    </source>
</evidence>
<dbReference type="WBParaSite" id="TCNE_0001646701-mRNA-1">
    <property type="protein sequence ID" value="TCNE_0001646701-mRNA-1"/>
    <property type="gene ID" value="TCNE_0001646701"/>
</dbReference>
<dbReference type="AlphaFoldDB" id="A0A183V6U6"/>
<evidence type="ECO:0000313" key="3">
    <source>
        <dbReference type="Proteomes" id="UP000050794"/>
    </source>
</evidence>
<sequence>MTPTDESGKPSISPNAKRRRNEPLKMVNARARIAPPPAAPRPPPKPRQSLLPPKIPVSKPGKDIESSKKHESAKRTEGASTVIAQRSTPANASLTKSKHSDSFKLKRLNAAVRAFDAVSTVLKYALQKVSPIILLKSCYLLNRELSLQALLILFD</sequence>
<reference evidence="4" key="1">
    <citation type="submission" date="2016-06" db="UniProtKB">
        <authorList>
            <consortium name="WormBaseParasite"/>
        </authorList>
    </citation>
    <scope>IDENTIFICATION</scope>
</reference>
<proteinExistence type="predicted"/>
<feature type="compositionally biased region" description="Basic and acidic residues" evidence="1">
    <location>
        <begin position="60"/>
        <end position="77"/>
    </location>
</feature>
<feature type="compositionally biased region" description="Pro residues" evidence="1">
    <location>
        <begin position="34"/>
        <end position="46"/>
    </location>
</feature>
<keyword evidence="3" id="KW-1185">Reference proteome</keyword>
<feature type="region of interest" description="Disordered" evidence="1">
    <location>
        <begin position="1"/>
        <end position="99"/>
    </location>
</feature>
<protein>
    <submittedName>
        <fullName evidence="4">WH2 domain-containing protein</fullName>
    </submittedName>
</protein>
<reference evidence="2 3" key="2">
    <citation type="submission" date="2018-11" db="EMBL/GenBank/DDBJ databases">
        <authorList>
            <consortium name="Pathogen Informatics"/>
        </authorList>
    </citation>
    <scope>NUCLEOTIDE SEQUENCE [LARGE SCALE GENOMIC DNA]</scope>
</reference>
<dbReference type="EMBL" id="UYWY01023621">
    <property type="protein sequence ID" value="VDM47788.1"/>
    <property type="molecule type" value="Genomic_DNA"/>
</dbReference>
<name>A0A183V6U6_TOXCA</name>
<evidence type="ECO:0000256" key="1">
    <source>
        <dbReference type="SAM" id="MobiDB-lite"/>
    </source>
</evidence>